<evidence type="ECO:0000259" key="4">
    <source>
        <dbReference type="PROSITE" id="PS50956"/>
    </source>
</evidence>
<dbReference type="Gene3D" id="3.30.70.920">
    <property type="match status" value="1"/>
</dbReference>
<keyword evidence="2" id="KW-0238">DNA-binding</keyword>
<dbReference type="InterPro" id="IPR019887">
    <property type="entry name" value="Tscrpt_reg_AsnC/Lrp_C"/>
</dbReference>
<evidence type="ECO:0000256" key="2">
    <source>
        <dbReference type="ARBA" id="ARBA00023125"/>
    </source>
</evidence>
<dbReference type="PROSITE" id="PS50956">
    <property type="entry name" value="HTH_ASNC_2"/>
    <property type="match status" value="1"/>
</dbReference>
<dbReference type="InterPro" id="IPR036390">
    <property type="entry name" value="WH_DNA-bd_sf"/>
</dbReference>
<keyword evidence="6" id="KW-1185">Reference proteome</keyword>
<organism evidence="5 6">
    <name type="scientific">Pseudomonas alkylphenolica</name>
    <dbReference type="NCBI Taxonomy" id="237609"/>
    <lineage>
        <taxon>Bacteria</taxon>
        <taxon>Pseudomonadati</taxon>
        <taxon>Pseudomonadota</taxon>
        <taxon>Gammaproteobacteria</taxon>
        <taxon>Pseudomonadales</taxon>
        <taxon>Pseudomonadaceae</taxon>
        <taxon>Pseudomonas</taxon>
    </lineage>
</organism>
<dbReference type="PRINTS" id="PR00033">
    <property type="entry name" value="HTHASNC"/>
</dbReference>
<dbReference type="PANTHER" id="PTHR30154">
    <property type="entry name" value="LEUCINE-RESPONSIVE REGULATORY PROTEIN"/>
    <property type="match status" value="1"/>
</dbReference>
<reference evidence="5" key="1">
    <citation type="submission" date="2019-12" db="EMBL/GenBank/DDBJ databases">
        <title>Hybrid Genome Assemblies of two High G+C Isolates from Undergraduate Microbiology Courses.</title>
        <authorList>
            <person name="Ne Ville C.J."/>
            <person name="Enright D."/>
            <person name="Hernandez I."/>
            <person name="Dodsworth J."/>
            <person name="Orwin P.M."/>
        </authorList>
    </citation>
    <scope>NUCLEOTIDE SEQUENCE [LARGE SCALE GENOMIC DNA]</scope>
    <source>
        <strain evidence="5">Neo</strain>
    </source>
</reference>
<dbReference type="InterPro" id="IPR036388">
    <property type="entry name" value="WH-like_DNA-bd_sf"/>
</dbReference>
<dbReference type="Pfam" id="PF13404">
    <property type="entry name" value="HTH_AsnC-type"/>
    <property type="match status" value="1"/>
</dbReference>
<dbReference type="EMBL" id="CP046621">
    <property type="protein sequence ID" value="QGW77071.1"/>
    <property type="molecule type" value="Genomic_DNA"/>
</dbReference>
<name>A0A6I6H4L7_9PSED</name>
<sequence length="163" mass="18253">MKPALDDFDLALLNVLQQDNSLPLRELAERVHLSSASVQRRIQRLKTAGFIQANAAVVDPEKVGQVITLMVEVHADRTQSADLELMKQAFSGPEIQQCYYVTGDADFMLVLTVASMSEFQALAQRLFHDNPNVKWFRTIVVLERVKSTLHVPIPVKTKPAKGQ</sequence>
<dbReference type="Pfam" id="PF01037">
    <property type="entry name" value="AsnC_trans_reg"/>
    <property type="match status" value="1"/>
</dbReference>
<dbReference type="InterPro" id="IPR000485">
    <property type="entry name" value="AsnC-type_HTH_dom"/>
</dbReference>
<evidence type="ECO:0000313" key="5">
    <source>
        <dbReference type="EMBL" id="QGW77071.1"/>
    </source>
</evidence>
<dbReference type="Gene3D" id="1.10.10.10">
    <property type="entry name" value="Winged helix-like DNA-binding domain superfamily/Winged helix DNA-binding domain"/>
    <property type="match status" value="1"/>
</dbReference>
<dbReference type="RefSeq" id="WP_157192096.1">
    <property type="nucleotide sequence ID" value="NZ_CP046621.1"/>
</dbReference>
<evidence type="ECO:0000256" key="3">
    <source>
        <dbReference type="ARBA" id="ARBA00023163"/>
    </source>
</evidence>
<gene>
    <name evidence="5" type="ORF">GPJ81_10405</name>
</gene>
<dbReference type="GO" id="GO:0005829">
    <property type="term" value="C:cytosol"/>
    <property type="evidence" value="ECO:0007669"/>
    <property type="project" value="TreeGrafter"/>
</dbReference>
<dbReference type="GO" id="GO:0043565">
    <property type="term" value="F:sequence-specific DNA binding"/>
    <property type="evidence" value="ECO:0007669"/>
    <property type="project" value="InterPro"/>
</dbReference>
<dbReference type="GO" id="GO:0043200">
    <property type="term" value="P:response to amino acid"/>
    <property type="evidence" value="ECO:0007669"/>
    <property type="project" value="TreeGrafter"/>
</dbReference>
<dbReference type="InterPro" id="IPR011008">
    <property type="entry name" value="Dimeric_a/b-barrel"/>
</dbReference>
<accession>A0A6I6H4L7</accession>
<proteinExistence type="predicted"/>
<dbReference type="SMART" id="SM00344">
    <property type="entry name" value="HTH_ASNC"/>
    <property type="match status" value="1"/>
</dbReference>
<evidence type="ECO:0000313" key="6">
    <source>
        <dbReference type="Proteomes" id="UP000426235"/>
    </source>
</evidence>
<dbReference type="SUPFAM" id="SSF46785">
    <property type="entry name" value="Winged helix' DNA-binding domain"/>
    <property type="match status" value="1"/>
</dbReference>
<feature type="domain" description="HTH asnC-type" evidence="4">
    <location>
        <begin position="5"/>
        <end position="66"/>
    </location>
</feature>
<keyword evidence="3" id="KW-0804">Transcription</keyword>
<protein>
    <submittedName>
        <fullName evidence="5">AsnC family transcriptional regulator</fullName>
    </submittedName>
</protein>
<dbReference type="InterPro" id="IPR019888">
    <property type="entry name" value="Tscrpt_reg_AsnC-like"/>
</dbReference>
<dbReference type="PANTHER" id="PTHR30154:SF34">
    <property type="entry name" value="TRANSCRIPTIONAL REGULATOR AZLB"/>
    <property type="match status" value="1"/>
</dbReference>
<dbReference type="Proteomes" id="UP000426235">
    <property type="component" value="Chromosome"/>
</dbReference>
<keyword evidence="1" id="KW-0805">Transcription regulation</keyword>
<dbReference type="AlphaFoldDB" id="A0A6I6H4L7"/>
<evidence type="ECO:0000256" key="1">
    <source>
        <dbReference type="ARBA" id="ARBA00023015"/>
    </source>
</evidence>
<dbReference type="SUPFAM" id="SSF54909">
    <property type="entry name" value="Dimeric alpha+beta barrel"/>
    <property type="match status" value="1"/>
</dbReference>